<dbReference type="Pfam" id="PF13508">
    <property type="entry name" value="Acetyltransf_7"/>
    <property type="match status" value="1"/>
</dbReference>
<evidence type="ECO:0000256" key="1">
    <source>
        <dbReference type="ARBA" id="ARBA00022679"/>
    </source>
</evidence>
<dbReference type="Gene3D" id="3.40.630.30">
    <property type="match status" value="1"/>
</dbReference>
<dbReference type="EMBL" id="JBFXLR010000070">
    <property type="protein sequence ID" value="KAL2839864.1"/>
    <property type="molecule type" value="Genomic_DNA"/>
</dbReference>
<dbReference type="InterPro" id="IPR050680">
    <property type="entry name" value="YpeA/RimI_acetyltransf"/>
</dbReference>
<proteinExistence type="predicted"/>
<evidence type="ECO:0000313" key="5">
    <source>
        <dbReference type="Proteomes" id="UP001610444"/>
    </source>
</evidence>
<dbReference type="PROSITE" id="PS51186">
    <property type="entry name" value="GNAT"/>
    <property type="match status" value="1"/>
</dbReference>
<sequence>MPTTPAIFHLPKCIDPPDLPPLVARYKALRLHGLTTDPDAFGSTLARETAFTDEVWESRIRNPLSTSFIAIRKEPGNSEHENASRSDIPELGAREWVGQVTLLGPVVDSSPSGDVARAKTDKPWEAFDGIDFQQAADAVPRIRRGSRVVYVLVGMYVRPEVRGAGYGRMLVERALESVKESCATRAWDAVVVAMVSRGNNGAKRLYERAGFVVSDEPLDVGGHEEWVLEWRYEDLKQVD</sequence>
<reference evidence="4 5" key="1">
    <citation type="submission" date="2024-07" db="EMBL/GenBank/DDBJ databases">
        <title>Section-level genome sequencing and comparative genomics of Aspergillus sections Usti and Cavernicolus.</title>
        <authorList>
            <consortium name="Lawrence Berkeley National Laboratory"/>
            <person name="Nybo J.L."/>
            <person name="Vesth T.C."/>
            <person name="Theobald S."/>
            <person name="Frisvad J.C."/>
            <person name="Larsen T.O."/>
            <person name="Kjaerboelling I."/>
            <person name="Rothschild-Mancinelli K."/>
            <person name="Lyhne E.K."/>
            <person name="Kogle M.E."/>
            <person name="Barry K."/>
            <person name="Clum A."/>
            <person name="Na H."/>
            <person name="Ledsgaard L."/>
            <person name="Lin J."/>
            <person name="Lipzen A."/>
            <person name="Kuo A."/>
            <person name="Riley R."/>
            <person name="Mondo S."/>
            <person name="LaButti K."/>
            <person name="Haridas S."/>
            <person name="Pangalinan J."/>
            <person name="Salamov A.A."/>
            <person name="Simmons B.A."/>
            <person name="Magnuson J.K."/>
            <person name="Chen J."/>
            <person name="Drula E."/>
            <person name="Henrissat B."/>
            <person name="Wiebenga A."/>
            <person name="Lubbers R.J."/>
            <person name="Gomes A.C."/>
            <person name="Macurrencykelacurrency M.R."/>
            <person name="Stajich J."/>
            <person name="Grigoriev I.V."/>
            <person name="Mortensen U.H."/>
            <person name="De vries R.P."/>
            <person name="Baker S.E."/>
            <person name="Andersen M.R."/>
        </authorList>
    </citation>
    <scope>NUCLEOTIDE SEQUENCE [LARGE SCALE GENOMIC DNA]</scope>
    <source>
        <strain evidence="4 5">CBS 756.74</strain>
    </source>
</reference>
<accession>A0ABR4JJV1</accession>
<dbReference type="SUPFAM" id="SSF55729">
    <property type="entry name" value="Acyl-CoA N-acyltransferases (Nat)"/>
    <property type="match status" value="1"/>
</dbReference>
<feature type="domain" description="N-acetyltransferase" evidence="3">
    <location>
        <begin position="58"/>
        <end position="233"/>
    </location>
</feature>
<dbReference type="PANTHER" id="PTHR43420">
    <property type="entry name" value="ACETYLTRANSFERASE"/>
    <property type="match status" value="1"/>
</dbReference>
<dbReference type="GeneID" id="98156917"/>
<comment type="caution">
    <text evidence="4">The sequence shown here is derived from an EMBL/GenBank/DDBJ whole genome shotgun (WGS) entry which is preliminary data.</text>
</comment>
<keyword evidence="5" id="KW-1185">Reference proteome</keyword>
<evidence type="ECO:0000313" key="4">
    <source>
        <dbReference type="EMBL" id="KAL2839864.1"/>
    </source>
</evidence>
<dbReference type="InterPro" id="IPR000182">
    <property type="entry name" value="GNAT_dom"/>
</dbReference>
<gene>
    <name evidence="4" type="ORF">BJX68DRAFT_247292</name>
</gene>
<dbReference type="CDD" id="cd04301">
    <property type="entry name" value="NAT_SF"/>
    <property type="match status" value="1"/>
</dbReference>
<evidence type="ECO:0000256" key="2">
    <source>
        <dbReference type="ARBA" id="ARBA00023315"/>
    </source>
</evidence>
<dbReference type="Proteomes" id="UP001610444">
    <property type="component" value="Unassembled WGS sequence"/>
</dbReference>
<name>A0ABR4JJV1_9EURO</name>
<dbReference type="RefSeq" id="XP_070893752.1">
    <property type="nucleotide sequence ID" value="XM_071041753.1"/>
</dbReference>
<protein>
    <recommendedName>
        <fullName evidence="3">N-acetyltransferase domain-containing protein</fullName>
    </recommendedName>
</protein>
<keyword evidence="1" id="KW-0808">Transferase</keyword>
<dbReference type="InterPro" id="IPR016181">
    <property type="entry name" value="Acyl_CoA_acyltransferase"/>
</dbReference>
<keyword evidence="2" id="KW-0012">Acyltransferase</keyword>
<evidence type="ECO:0000259" key="3">
    <source>
        <dbReference type="PROSITE" id="PS51186"/>
    </source>
</evidence>
<organism evidence="4 5">
    <name type="scientific">Aspergillus pseudodeflectus</name>
    <dbReference type="NCBI Taxonomy" id="176178"/>
    <lineage>
        <taxon>Eukaryota</taxon>
        <taxon>Fungi</taxon>
        <taxon>Dikarya</taxon>
        <taxon>Ascomycota</taxon>
        <taxon>Pezizomycotina</taxon>
        <taxon>Eurotiomycetes</taxon>
        <taxon>Eurotiomycetidae</taxon>
        <taxon>Eurotiales</taxon>
        <taxon>Aspergillaceae</taxon>
        <taxon>Aspergillus</taxon>
        <taxon>Aspergillus subgen. Nidulantes</taxon>
    </lineage>
</organism>